<comment type="caution">
    <text evidence="1">The sequence shown here is derived from an EMBL/GenBank/DDBJ whole genome shotgun (WGS) entry which is preliminary data.</text>
</comment>
<accession>A0ABU0QWY8</accession>
<proteinExistence type="predicted"/>
<keyword evidence="2" id="KW-1185">Reference proteome</keyword>
<protein>
    <submittedName>
        <fullName evidence="1">Uncharacterized protein</fullName>
    </submittedName>
</protein>
<dbReference type="EMBL" id="JAUSYP010000001">
    <property type="protein sequence ID" value="MDQ0751906.1"/>
    <property type="molecule type" value="Genomic_DNA"/>
</dbReference>
<evidence type="ECO:0000313" key="1">
    <source>
        <dbReference type="EMBL" id="MDQ0751906.1"/>
    </source>
</evidence>
<name>A0ABU0QWY8_9ACTN</name>
<organism evidence="1 2">
    <name type="scientific">Streptomyces africanus</name>
    <dbReference type="NCBI Taxonomy" id="231024"/>
    <lineage>
        <taxon>Bacteria</taxon>
        <taxon>Bacillati</taxon>
        <taxon>Actinomycetota</taxon>
        <taxon>Actinomycetes</taxon>
        <taxon>Kitasatosporales</taxon>
        <taxon>Streptomycetaceae</taxon>
        <taxon>Streptomyces</taxon>
    </lineage>
</organism>
<evidence type="ECO:0000313" key="2">
    <source>
        <dbReference type="Proteomes" id="UP001232755"/>
    </source>
</evidence>
<gene>
    <name evidence="1" type="ORF">QF034_006137</name>
</gene>
<reference evidence="1 2" key="1">
    <citation type="submission" date="2023-07" db="EMBL/GenBank/DDBJ databases">
        <title>Comparative genomics of wheat-associated soil bacteria to identify genetic determinants of phenazine resistance.</title>
        <authorList>
            <person name="Mouncey N."/>
        </authorList>
    </citation>
    <scope>NUCLEOTIDE SEQUENCE [LARGE SCALE GENOMIC DNA]</scope>
    <source>
        <strain evidence="1 2">B3I12</strain>
    </source>
</reference>
<dbReference type="Proteomes" id="UP001232755">
    <property type="component" value="Unassembled WGS sequence"/>
</dbReference>
<sequence length="87" mass="9382">MKPVLRDVTPDDLRMSTDVEPLRALSELRSCADVRGVPLPLTTPWPTLGRFLATGADPEAAARPRRRRTRIAAGTGGMTAARKAGFP</sequence>